<reference evidence="3" key="1">
    <citation type="submission" date="2021-03" db="EMBL/GenBank/DDBJ databases">
        <title>Comparative genomics and phylogenomic investigation of the class Geoglossomycetes provide insights into ecological specialization and systematics.</title>
        <authorList>
            <person name="Melie T."/>
            <person name="Pirro S."/>
            <person name="Miller A.N."/>
            <person name="Quandt A."/>
        </authorList>
    </citation>
    <scope>NUCLEOTIDE SEQUENCE</scope>
    <source>
        <strain evidence="3">CAQ_001_2017</strain>
    </source>
</reference>
<dbReference type="InterPro" id="IPR007817">
    <property type="entry name" value="Isocyanide_synthase_DIT1"/>
</dbReference>
<dbReference type="GO" id="GO:0016491">
    <property type="term" value="F:oxidoreductase activity"/>
    <property type="evidence" value="ECO:0007669"/>
    <property type="project" value="UniProtKB-KW"/>
</dbReference>
<accession>A0A9P8IHH7</accession>
<feature type="non-terminal residue" evidence="3">
    <location>
        <position position="629"/>
    </location>
</feature>
<dbReference type="Gene3D" id="3.60.130.10">
    <property type="entry name" value="Clavaminate synthase-like"/>
    <property type="match status" value="1"/>
</dbReference>
<evidence type="ECO:0008006" key="5">
    <source>
        <dbReference type="Google" id="ProtNLM"/>
    </source>
</evidence>
<proteinExistence type="predicted"/>
<feature type="compositionally biased region" description="Basic and acidic residues" evidence="2">
    <location>
        <begin position="117"/>
        <end position="128"/>
    </location>
</feature>
<keyword evidence="1" id="KW-0560">Oxidoreductase</keyword>
<evidence type="ECO:0000256" key="2">
    <source>
        <dbReference type="SAM" id="MobiDB-lite"/>
    </source>
</evidence>
<gene>
    <name evidence="3" type="ORF">GP486_007470</name>
</gene>
<feature type="region of interest" description="Disordered" evidence="2">
    <location>
        <begin position="24"/>
        <end position="48"/>
    </location>
</feature>
<comment type="caution">
    <text evidence="3">The sequence shown here is derived from an EMBL/GenBank/DDBJ whole genome shotgun (WGS) entry which is preliminary data.</text>
</comment>
<dbReference type="PANTHER" id="PTHR37285">
    <property type="entry name" value="SPORE WALL MATURATION PROTEIN DIT1"/>
    <property type="match status" value="1"/>
</dbReference>
<protein>
    <recommendedName>
        <fullName evidence="5">Pyoverdine/dityrosine biosynthesis protein</fullName>
    </recommendedName>
</protein>
<dbReference type="SUPFAM" id="SSF51197">
    <property type="entry name" value="Clavaminate synthase-like"/>
    <property type="match status" value="1"/>
</dbReference>
<keyword evidence="4" id="KW-1185">Reference proteome</keyword>
<dbReference type="Pfam" id="PF05141">
    <property type="entry name" value="DIT1_PvcA"/>
    <property type="match status" value="1"/>
</dbReference>
<dbReference type="Proteomes" id="UP000750711">
    <property type="component" value="Unassembled WGS sequence"/>
</dbReference>
<dbReference type="PANTHER" id="PTHR37285:SF5">
    <property type="entry name" value="SPORE WALL MATURATION PROTEIN DIT1"/>
    <property type="match status" value="1"/>
</dbReference>
<dbReference type="InterPro" id="IPR042098">
    <property type="entry name" value="TauD-like_sf"/>
</dbReference>
<sequence>MAKSQDYQPFSLVNVSTVKLYHSPLAHDTEPSPSPSPDVFRVSSSDDPRNVATEAIVNQRNEIGDDAVILQHCPPRHPTEPAGSLNWDIIDPGASGQPGAPTTAVKKDALAIMRDDPQAQSCEKRIETNEPNGPTDKTAADIVQIESPKIKDAAFLNPDEPQASPPPLKSREEITHAIFDILERYRLRRVIGAGRACKGPAIFFPRVLAKVKAQEPVRMVLPGFPFKSPNRVEKVLGALPDRGEEVALAHLENLCRAVDEIYEGGSQLVIVSDGLVYNDLLGVSDEDVWAYGSALRHFAHREDFNHIHFVRLRDLLGIPASENGDLDKERFLKEAPYLRKRLYEENIPSSFDPSVLIAEDEDTRMTYCGYIKFLVKDLACTTQSNRAGAKAVSKSRIKRRNEEIAKKMICRGKAFASLIEKMFPDSVRLSIHPSSEATKISVSLIPESGSTMTPWHSSLAVKVDGSVRMGHADLFRSDEAYELVMREGRPYYFREKSELFHWDGLGVEFEHMYPCGLLILSVNNSPQPSLEDVPMKKVRKLAELTSPVVLRGFAHSTDREVFISKAYDLGTVLPWTFGILQEVKDIGRSDRMGNNVVSSEAMPMHYDGMFKFVKQVLPGGREEMVAAPP</sequence>
<organism evidence="3 4">
    <name type="scientific">Trichoglossum hirsutum</name>
    <dbReference type="NCBI Taxonomy" id="265104"/>
    <lineage>
        <taxon>Eukaryota</taxon>
        <taxon>Fungi</taxon>
        <taxon>Dikarya</taxon>
        <taxon>Ascomycota</taxon>
        <taxon>Pezizomycotina</taxon>
        <taxon>Geoglossomycetes</taxon>
        <taxon>Geoglossales</taxon>
        <taxon>Geoglossaceae</taxon>
        <taxon>Trichoglossum</taxon>
    </lineage>
</organism>
<feature type="region of interest" description="Disordered" evidence="2">
    <location>
        <begin position="117"/>
        <end position="138"/>
    </location>
</feature>
<evidence type="ECO:0000313" key="3">
    <source>
        <dbReference type="EMBL" id="KAH0551212.1"/>
    </source>
</evidence>
<dbReference type="AlphaFoldDB" id="A0A9P8IHH7"/>
<dbReference type="EMBL" id="JAGHQM010002125">
    <property type="protein sequence ID" value="KAH0551212.1"/>
    <property type="molecule type" value="Genomic_DNA"/>
</dbReference>
<evidence type="ECO:0000256" key="1">
    <source>
        <dbReference type="ARBA" id="ARBA00023002"/>
    </source>
</evidence>
<name>A0A9P8IHH7_9PEZI</name>
<evidence type="ECO:0000313" key="4">
    <source>
        <dbReference type="Proteomes" id="UP000750711"/>
    </source>
</evidence>